<dbReference type="AlphaFoldDB" id="A0AAE0VK89"/>
<dbReference type="EMBL" id="JAEAOA010001107">
    <property type="protein sequence ID" value="KAK3580681.1"/>
    <property type="molecule type" value="Genomic_DNA"/>
</dbReference>
<gene>
    <name evidence="2" type="ORF">CHS0354_017963</name>
</gene>
<feature type="region of interest" description="Disordered" evidence="1">
    <location>
        <begin position="62"/>
        <end position="88"/>
    </location>
</feature>
<reference evidence="2" key="1">
    <citation type="journal article" date="2021" name="Genome Biol. Evol.">
        <title>A High-Quality Reference Genome for a Parasitic Bivalve with Doubly Uniparental Inheritance (Bivalvia: Unionida).</title>
        <authorList>
            <person name="Smith C.H."/>
        </authorList>
    </citation>
    <scope>NUCLEOTIDE SEQUENCE</scope>
    <source>
        <strain evidence="2">CHS0354</strain>
    </source>
</reference>
<feature type="region of interest" description="Disordered" evidence="1">
    <location>
        <begin position="155"/>
        <end position="180"/>
    </location>
</feature>
<protein>
    <submittedName>
        <fullName evidence="2">Uncharacterized protein</fullName>
    </submittedName>
</protein>
<feature type="compositionally biased region" description="Basic and acidic residues" evidence="1">
    <location>
        <begin position="155"/>
        <end position="168"/>
    </location>
</feature>
<feature type="region of interest" description="Disordered" evidence="1">
    <location>
        <begin position="194"/>
        <end position="223"/>
    </location>
</feature>
<evidence type="ECO:0000256" key="1">
    <source>
        <dbReference type="SAM" id="MobiDB-lite"/>
    </source>
</evidence>
<evidence type="ECO:0000313" key="3">
    <source>
        <dbReference type="Proteomes" id="UP001195483"/>
    </source>
</evidence>
<evidence type="ECO:0000313" key="2">
    <source>
        <dbReference type="EMBL" id="KAK3580681.1"/>
    </source>
</evidence>
<name>A0AAE0VK89_9BIVA</name>
<sequence length="341" mass="38033">MPSFEMPSYSSSRIQRAYRINNLEQIRLKARLDLLDKEKVHQIRITNQDIRLISMTMDTIQASSGHSPEGLGPESESDGESIEENKGDPCFLYGERIVSRKKRRFLRPQSAMDMSRNRSEADTISTTTSVATSVRPKSSPVSRKFGLVTSVTDGHTRDVEDNKSEADSGIRSGVSTPRPAWMDETNEITKKLLRAQSGDGDGRRSIFGRDNDSVKTKSATGSRLLQRQLRSQIKMQLVDSKMFSSASSMSSSSSFMDVKGSSSLVKISQLITLGGPTMSANQWKKQLSEKRGLPMTSAIHKQQIMSTKKAINSERQEAVHNKIKTFMDNYPTTRSSKSSKH</sequence>
<feature type="region of interest" description="Disordered" evidence="1">
    <location>
        <begin position="110"/>
        <end position="141"/>
    </location>
</feature>
<reference evidence="2" key="3">
    <citation type="submission" date="2023-05" db="EMBL/GenBank/DDBJ databases">
        <authorList>
            <person name="Smith C.H."/>
        </authorList>
    </citation>
    <scope>NUCLEOTIDE SEQUENCE</scope>
    <source>
        <strain evidence="2">CHS0354</strain>
        <tissue evidence="2">Mantle</tissue>
    </source>
</reference>
<reference evidence="2" key="2">
    <citation type="journal article" date="2021" name="Genome Biol. Evol.">
        <title>Developing a high-quality reference genome for a parasitic bivalve with doubly uniparental inheritance (Bivalvia: Unionida).</title>
        <authorList>
            <person name="Smith C.H."/>
        </authorList>
    </citation>
    <scope>NUCLEOTIDE SEQUENCE</scope>
    <source>
        <strain evidence="2">CHS0354</strain>
        <tissue evidence="2">Mantle</tissue>
    </source>
</reference>
<keyword evidence="3" id="KW-1185">Reference proteome</keyword>
<proteinExistence type="predicted"/>
<comment type="caution">
    <text evidence="2">The sequence shown here is derived from an EMBL/GenBank/DDBJ whole genome shotgun (WGS) entry which is preliminary data.</text>
</comment>
<feature type="compositionally biased region" description="Basic and acidic residues" evidence="1">
    <location>
        <begin position="200"/>
        <end position="215"/>
    </location>
</feature>
<dbReference type="Proteomes" id="UP001195483">
    <property type="component" value="Unassembled WGS sequence"/>
</dbReference>
<feature type="compositionally biased region" description="Low complexity" evidence="1">
    <location>
        <begin position="123"/>
        <end position="134"/>
    </location>
</feature>
<accession>A0AAE0VK89</accession>
<organism evidence="2 3">
    <name type="scientific">Potamilus streckersoni</name>
    <dbReference type="NCBI Taxonomy" id="2493646"/>
    <lineage>
        <taxon>Eukaryota</taxon>
        <taxon>Metazoa</taxon>
        <taxon>Spiralia</taxon>
        <taxon>Lophotrochozoa</taxon>
        <taxon>Mollusca</taxon>
        <taxon>Bivalvia</taxon>
        <taxon>Autobranchia</taxon>
        <taxon>Heteroconchia</taxon>
        <taxon>Palaeoheterodonta</taxon>
        <taxon>Unionida</taxon>
        <taxon>Unionoidea</taxon>
        <taxon>Unionidae</taxon>
        <taxon>Ambleminae</taxon>
        <taxon>Lampsilini</taxon>
        <taxon>Potamilus</taxon>
    </lineage>
</organism>